<keyword evidence="3" id="KW-1185">Reference proteome</keyword>
<dbReference type="EnsemblPlants" id="OB07G25400.1">
    <property type="protein sequence ID" value="OB07G25400.1"/>
    <property type="gene ID" value="OB07G25400"/>
</dbReference>
<keyword evidence="1" id="KW-0472">Membrane</keyword>
<keyword evidence="1" id="KW-0812">Transmembrane</keyword>
<dbReference type="AlphaFoldDB" id="J3MMA8"/>
<sequence>MLTGEDAAENSRTTALLLAAAQAAGELARQETRRERVCGSDADGRNILEGKFLGKITAAICHLSKFLFLLVTCAAEFFALLFSVFCTHIF</sequence>
<evidence type="ECO:0000313" key="2">
    <source>
        <dbReference type="EnsemblPlants" id="OB07G25400.1"/>
    </source>
</evidence>
<feature type="transmembrane region" description="Helical" evidence="1">
    <location>
        <begin position="66"/>
        <end position="85"/>
    </location>
</feature>
<dbReference type="HOGENOM" id="CLU_2444405_0_0_1"/>
<dbReference type="Proteomes" id="UP000006038">
    <property type="component" value="Chromosome 7"/>
</dbReference>
<proteinExistence type="predicted"/>
<evidence type="ECO:0000256" key="1">
    <source>
        <dbReference type="SAM" id="Phobius"/>
    </source>
</evidence>
<evidence type="ECO:0000313" key="3">
    <source>
        <dbReference type="Proteomes" id="UP000006038"/>
    </source>
</evidence>
<organism evidence="2">
    <name type="scientific">Oryza brachyantha</name>
    <name type="common">malo sina</name>
    <dbReference type="NCBI Taxonomy" id="4533"/>
    <lineage>
        <taxon>Eukaryota</taxon>
        <taxon>Viridiplantae</taxon>
        <taxon>Streptophyta</taxon>
        <taxon>Embryophyta</taxon>
        <taxon>Tracheophyta</taxon>
        <taxon>Spermatophyta</taxon>
        <taxon>Magnoliopsida</taxon>
        <taxon>Liliopsida</taxon>
        <taxon>Poales</taxon>
        <taxon>Poaceae</taxon>
        <taxon>BOP clade</taxon>
        <taxon>Oryzoideae</taxon>
        <taxon>Oryzeae</taxon>
        <taxon>Oryzinae</taxon>
        <taxon>Oryza</taxon>
    </lineage>
</organism>
<reference evidence="2" key="1">
    <citation type="journal article" date="2013" name="Nat. Commun.">
        <title>Whole-genome sequencing of Oryza brachyantha reveals mechanisms underlying Oryza genome evolution.</title>
        <authorList>
            <person name="Chen J."/>
            <person name="Huang Q."/>
            <person name="Gao D."/>
            <person name="Wang J."/>
            <person name="Lang Y."/>
            <person name="Liu T."/>
            <person name="Li B."/>
            <person name="Bai Z."/>
            <person name="Luis Goicoechea J."/>
            <person name="Liang C."/>
            <person name="Chen C."/>
            <person name="Zhang W."/>
            <person name="Sun S."/>
            <person name="Liao Y."/>
            <person name="Zhang X."/>
            <person name="Yang L."/>
            <person name="Song C."/>
            <person name="Wang M."/>
            <person name="Shi J."/>
            <person name="Liu G."/>
            <person name="Liu J."/>
            <person name="Zhou H."/>
            <person name="Zhou W."/>
            <person name="Yu Q."/>
            <person name="An N."/>
            <person name="Chen Y."/>
            <person name="Cai Q."/>
            <person name="Wang B."/>
            <person name="Liu B."/>
            <person name="Min J."/>
            <person name="Huang Y."/>
            <person name="Wu H."/>
            <person name="Li Z."/>
            <person name="Zhang Y."/>
            <person name="Yin Y."/>
            <person name="Song W."/>
            <person name="Jiang J."/>
            <person name="Jackson S.A."/>
            <person name="Wing R.A."/>
            <person name="Wang J."/>
            <person name="Chen M."/>
        </authorList>
    </citation>
    <scope>NUCLEOTIDE SEQUENCE [LARGE SCALE GENOMIC DNA]</scope>
    <source>
        <strain evidence="2">cv. IRGC 101232</strain>
    </source>
</reference>
<protein>
    <submittedName>
        <fullName evidence="2">Uncharacterized protein</fullName>
    </submittedName>
</protein>
<dbReference type="Gramene" id="OB07G25400.1">
    <property type="protein sequence ID" value="OB07G25400.1"/>
    <property type="gene ID" value="OB07G25400"/>
</dbReference>
<accession>J3MMA8</accession>
<name>J3MMA8_ORYBR</name>
<reference evidence="2" key="2">
    <citation type="submission" date="2013-04" db="UniProtKB">
        <authorList>
            <consortium name="EnsemblPlants"/>
        </authorList>
    </citation>
    <scope>IDENTIFICATION</scope>
</reference>
<keyword evidence="1" id="KW-1133">Transmembrane helix</keyword>